<name>A0ABY4P910_9LACO</name>
<comment type="cofactor">
    <cofactor evidence="1">
        <name>FAD</name>
        <dbReference type="ChEBI" id="CHEBI:57692"/>
    </cofactor>
</comment>
<keyword evidence="5" id="KW-0560">Oxidoreductase</keyword>
<keyword evidence="11" id="KW-1185">Reference proteome</keyword>
<keyword evidence="6" id="KW-0558">Oxidation</keyword>
<evidence type="ECO:0000256" key="3">
    <source>
        <dbReference type="ARBA" id="ARBA00022630"/>
    </source>
</evidence>
<dbReference type="EMBL" id="CP093366">
    <property type="protein sequence ID" value="UQS82220.1"/>
    <property type="molecule type" value="Genomic_DNA"/>
</dbReference>
<gene>
    <name evidence="10" type="ORF">MOO45_00555</name>
</gene>
<dbReference type="InterPro" id="IPR016156">
    <property type="entry name" value="FAD/NAD-linked_Rdtase_dimer_sf"/>
</dbReference>
<evidence type="ECO:0000313" key="10">
    <source>
        <dbReference type="EMBL" id="UQS82220.1"/>
    </source>
</evidence>
<dbReference type="PRINTS" id="PR00368">
    <property type="entry name" value="FADPNR"/>
</dbReference>
<evidence type="ECO:0000256" key="5">
    <source>
        <dbReference type="ARBA" id="ARBA00023002"/>
    </source>
</evidence>
<dbReference type="PRINTS" id="PR00469">
    <property type="entry name" value="PNDRDTASEII"/>
</dbReference>
<dbReference type="Gene3D" id="3.50.50.60">
    <property type="entry name" value="FAD/NAD(P)-binding domain"/>
    <property type="match status" value="2"/>
</dbReference>
<dbReference type="InterPro" id="IPR023753">
    <property type="entry name" value="FAD/NAD-binding_dom"/>
</dbReference>
<evidence type="ECO:0000259" key="9">
    <source>
        <dbReference type="Pfam" id="PF07992"/>
    </source>
</evidence>
<evidence type="ECO:0000256" key="4">
    <source>
        <dbReference type="ARBA" id="ARBA00022827"/>
    </source>
</evidence>
<reference evidence="10" key="1">
    <citation type="journal article" date="2022" name="Int. J. Syst. Evol. Microbiol.">
        <title>Apilactobacillus apisilvae sp. nov., Nicolia spurrieriana gen. nov. sp. nov., Bombilactobacillus folatiphilus sp. nov. and Bombilactobacillus thymidiniphilus sp. nov., four new lactic acid bacterial isolates from stingless bees Tetragonula carbonaria and Austroplebeia australis.</title>
        <authorList>
            <person name="Oliphant S.A."/>
            <person name="Watson-Haigh N.S."/>
            <person name="Sumby K.M."/>
            <person name="Gardner J."/>
            <person name="Groom S."/>
            <person name="Jiranek V."/>
        </authorList>
    </citation>
    <scope>NUCLEOTIDE SEQUENCE</scope>
    <source>
        <strain evidence="10">SG4_D2</strain>
    </source>
</reference>
<sequence length="438" mass="48829">MRLFIIGGSFAGISCARQARQLYPHAQITVIERSPTLGFIPGGLVLYLRHKVEHLEDAVFVTPTQLAAAQIDLHLQEQLIAIDPKHHQITTDQRQYSYDKLVLAMGSEQQSLNINLDGTDWNSSFKTYLGAQKALKIIQKAQTLTIIGAGQSGMELASALIANQKAVNLIETASYPLFKYFDQDFLQPFIRDLQTQQQLQLYFDTTIKQIKQHDGFAVQVNGNDIQSDYIFGTVNVHPPKNQLTQQFALNVDNTLQTNQYLETSIPDIFAIGDLIHAPAQQPNELGPYLAQVTHALRSGQVAAYNLQQAKIPCNSGVKTVGTQMFDWYLASSGLLEANAFSVQSDIDSHIFCQNYSLLNPQPMYYKAIYTKDTHQLLGLQIMSKVNCLAKINPAALAIQQGLTLEALMQSDYFFQPEFTNLSEPLNRLSLGSDRSDAL</sequence>
<dbReference type="SUPFAM" id="SSF55424">
    <property type="entry name" value="FAD/NAD-linked reductases, dimerisation (C-terminal) domain"/>
    <property type="match status" value="1"/>
</dbReference>
<dbReference type="Gene3D" id="3.30.390.30">
    <property type="match status" value="1"/>
</dbReference>
<organism evidence="10 11">
    <name type="scientific">Bombilactobacillus folatiphilus</name>
    <dbReference type="NCBI Taxonomy" id="2923362"/>
    <lineage>
        <taxon>Bacteria</taxon>
        <taxon>Bacillati</taxon>
        <taxon>Bacillota</taxon>
        <taxon>Bacilli</taxon>
        <taxon>Lactobacillales</taxon>
        <taxon>Lactobacillaceae</taxon>
        <taxon>Bombilactobacillus</taxon>
    </lineage>
</organism>
<evidence type="ECO:0000259" key="8">
    <source>
        <dbReference type="Pfam" id="PF02852"/>
    </source>
</evidence>
<dbReference type="InterPro" id="IPR004099">
    <property type="entry name" value="Pyr_nucl-diS_OxRdtase_dimer"/>
</dbReference>
<protein>
    <submittedName>
        <fullName evidence="10">NAD(P)/FAD-dependent oxidoreductase</fullName>
    </submittedName>
</protein>
<dbReference type="Pfam" id="PF02852">
    <property type="entry name" value="Pyr_redox_dim"/>
    <property type="match status" value="1"/>
</dbReference>
<dbReference type="PROSITE" id="PS51257">
    <property type="entry name" value="PROKAR_LIPOPROTEIN"/>
    <property type="match status" value="1"/>
</dbReference>
<keyword evidence="4" id="KW-0274">FAD</keyword>
<proteinExistence type="inferred from homology"/>
<keyword evidence="7" id="KW-0676">Redox-active center</keyword>
<dbReference type="PANTHER" id="PTHR43429">
    <property type="entry name" value="PYRIDINE NUCLEOTIDE-DISULFIDE OXIDOREDUCTASE DOMAIN-CONTAINING"/>
    <property type="match status" value="1"/>
</dbReference>
<dbReference type="RefSeq" id="WP_249514490.1">
    <property type="nucleotide sequence ID" value="NZ_CP093366.1"/>
</dbReference>
<dbReference type="SUPFAM" id="SSF51905">
    <property type="entry name" value="FAD/NAD(P)-binding domain"/>
    <property type="match status" value="1"/>
</dbReference>
<evidence type="ECO:0000256" key="7">
    <source>
        <dbReference type="ARBA" id="ARBA00023284"/>
    </source>
</evidence>
<evidence type="ECO:0000256" key="1">
    <source>
        <dbReference type="ARBA" id="ARBA00001974"/>
    </source>
</evidence>
<evidence type="ECO:0000256" key="2">
    <source>
        <dbReference type="ARBA" id="ARBA00009130"/>
    </source>
</evidence>
<comment type="similarity">
    <text evidence="2">Belongs to the class-III pyridine nucleotide-disulfide oxidoreductase family.</text>
</comment>
<evidence type="ECO:0000313" key="11">
    <source>
        <dbReference type="Proteomes" id="UP000831495"/>
    </source>
</evidence>
<accession>A0ABY4P910</accession>
<keyword evidence="3" id="KW-0285">Flavoprotein</keyword>
<dbReference type="Proteomes" id="UP000831495">
    <property type="component" value="Chromosome"/>
</dbReference>
<feature type="domain" description="FAD/NAD(P)-binding" evidence="9">
    <location>
        <begin position="2"/>
        <end position="295"/>
    </location>
</feature>
<dbReference type="InterPro" id="IPR050260">
    <property type="entry name" value="FAD-bd_OxRdtase"/>
</dbReference>
<feature type="domain" description="Pyridine nucleotide-disulphide oxidoreductase dimerisation" evidence="8">
    <location>
        <begin position="358"/>
        <end position="419"/>
    </location>
</feature>
<dbReference type="Pfam" id="PF07992">
    <property type="entry name" value="Pyr_redox_2"/>
    <property type="match status" value="1"/>
</dbReference>
<dbReference type="PANTHER" id="PTHR43429:SF1">
    <property type="entry name" value="NAD(P)H SULFUR OXIDOREDUCTASE (COA-DEPENDENT)"/>
    <property type="match status" value="1"/>
</dbReference>
<evidence type="ECO:0000256" key="6">
    <source>
        <dbReference type="ARBA" id="ARBA00023097"/>
    </source>
</evidence>
<dbReference type="InterPro" id="IPR036188">
    <property type="entry name" value="FAD/NAD-bd_sf"/>
</dbReference>